<evidence type="ECO:0000313" key="2">
    <source>
        <dbReference type="Proteomes" id="UP000565715"/>
    </source>
</evidence>
<comment type="caution">
    <text evidence="1">The sequence shown here is derived from an EMBL/GenBank/DDBJ whole genome shotgun (WGS) entry which is preliminary data.</text>
</comment>
<dbReference type="RefSeq" id="WP_068035335.1">
    <property type="nucleotide sequence ID" value="NZ_JAAXOO010000001.1"/>
</dbReference>
<keyword evidence="2" id="KW-1185">Reference proteome</keyword>
<protein>
    <submittedName>
        <fullName evidence="1">Uncharacterized protein</fullName>
    </submittedName>
</protein>
<dbReference type="AlphaFoldDB" id="A0A846X8K7"/>
<gene>
    <name evidence="1" type="ORF">HGA13_01615</name>
</gene>
<organism evidence="1 2">
    <name type="scientific">Nocardia speluncae</name>
    <dbReference type="NCBI Taxonomy" id="419477"/>
    <lineage>
        <taxon>Bacteria</taxon>
        <taxon>Bacillati</taxon>
        <taxon>Actinomycetota</taxon>
        <taxon>Actinomycetes</taxon>
        <taxon>Mycobacteriales</taxon>
        <taxon>Nocardiaceae</taxon>
        <taxon>Nocardia</taxon>
    </lineage>
</organism>
<reference evidence="1 2" key="1">
    <citation type="submission" date="2020-04" db="EMBL/GenBank/DDBJ databases">
        <title>MicrobeNet Type strains.</title>
        <authorList>
            <person name="Nicholson A.C."/>
        </authorList>
    </citation>
    <scope>NUCLEOTIDE SEQUENCE [LARGE SCALE GENOMIC DNA]</scope>
    <source>
        <strain evidence="1 2">DSM 45078</strain>
    </source>
</reference>
<dbReference type="EMBL" id="JAAXOO010000001">
    <property type="protein sequence ID" value="NKY31775.1"/>
    <property type="molecule type" value="Genomic_DNA"/>
</dbReference>
<name>A0A846X8K7_9NOCA</name>
<evidence type="ECO:0000313" key="1">
    <source>
        <dbReference type="EMBL" id="NKY31775.1"/>
    </source>
</evidence>
<accession>A0A846X8K7</accession>
<dbReference type="Proteomes" id="UP000565715">
    <property type="component" value="Unassembled WGS sequence"/>
</dbReference>
<sequence>MTEKFEIDPDEVERGRHLLGDGHDVGLTVVARILQAVSPGSAAWGADEFGAEFAHGPDGSGGFEDFSDSVVAGQDALNHGMDTGGTSLDEVVAVVRQVEENSTRRFG</sequence>
<proteinExistence type="predicted"/>